<dbReference type="Proteomes" id="UP001244011">
    <property type="component" value="Unassembled WGS sequence"/>
</dbReference>
<dbReference type="GeneID" id="85309084"/>
<dbReference type="EMBL" id="MU839000">
    <property type="protein sequence ID" value="KAK1770472.1"/>
    <property type="molecule type" value="Genomic_DNA"/>
</dbReference>
<sequence length="216" mass="23159">MSALPRSTAIHHLLWNCAGLASSGRANLRVSGLQVNEKGVNVGPPIYRDKAPGADPPPWLSFAPVCPQLGVIARRTSTDFDFEVGTIPLGISGRRILVDIHMYCVVLQKGLAWAYTVRRGKGRGKGGNTFNMLPHPQAETGEEMVPVAAGQQQAGRNSAVRPKRRHAIIDSLVVVLQINASGGIPLTPGANFALASVRPHWFLGAASPFDAWEDFP</sequence>
<keyword evidence="2" id="KW-1185">Reference proteome</keyword>
<gene>
    <name evidence="1" type="ORF">QBC33DRAFT_512224</name>
</gene>
<dbReference type="RefSeq" id="XP_060286685.1">
    <property type="nucleotide sequence ID" value="XM_060425897.1"/>
</dbReference>
<protein>
    <submittedName>
        <fullName evidence="1">Uncharacterized protein</fullName>
    </submittedName>
</protein>
<proteinExistence type="predicted"/>
<evidence type="ECO:0000313" key="1">
    <source>
        <dbReference type="EMBL" id="KAK1770472.1"/>
    </source>
</evidence>
<accession>A0AAJ0FJZ0</accession>
<organism evidence="1 2">
    <name type="scientific">Phialemonium atrogriseum</name>
    <dbReference type="NCBI Taxonomy" id="1093897"/>
    <lineage>
        <taxon>Eukaryota</taxon>
        <taxon>Fungi</taxon>
        <taxon>Dikarya</taxon>
        <taxon>Ascomycota</taxon>
        <taxon>Pezizomycotina</taxon>
        <taxon>Sordariomycetes</taxon>
        <taxon>Sordariomycetidae</taxon>
        <taxon>Cephalothecales</taxon>
        <taxon>Cephalothecaceae</taxon>
        <taxon>Phialemonium</taxon>
    </lineage>
</organism>
<reference evidence="1" key="1">
    <citation type="submission" date="2023-06" db="EMBL/GenBank/DDBJ databases">
        <title>Genome-scale phylogeny and comparative genomics of the fungal order Sordariales.</title>
        <authorList>
            <consortium name="Lawrence Berkeley National Laboratory"/>
            <person name="Hensen N."/>
            <person name="Bonometti L."/>
            <person name="Westerberg I."/>
            <person name="Brannstrom I.O."/>
            <person name="Guillou S."/>
            <person name="Cros-Aarteil S."/>
            <person name="Calhoun S."/>
            <person name="Haridas S."/>
            <person name="Kuo A."/>
            <person name="Mondo S."/>
            <person name="Pangilinan J."/>
            <person name="Riley R."/>
            <person name="Labutti K."/>
            <person name="Andreopoulos B."/>
            <person name="Lipzen A."/>
            <person name="Chen C."/>
            <person name="Yanf M."/>
            <person name="Daum C."/>
            <person name="Ng V."/>
            <person name="Clum A."/>
            <person name="Steindorff A."/>
            <person name="Ohm R."/>
            <person name="Martin F."/>
            <person name="Silar P."/>
            <person name="Natvig D."/>
            <person name="Lalanne C."/>
            <person name="Gautier V."/>
            <person name="Ament-Velasquez S.L."/>
            <person name="Kruys A."/>
            <person name="Hutchinson M.I."/>
            <person name="Powell A.J."/>
            <person name="Barry K."/>
            <person name="Miller A.N."/>
            <person name="Grigoriev I.V."/>
            <person name="Debuchy R."/>
            <person name="Gladieux P."/>
            <person name="Thoren M.H."/>
            <person name="Johannesson H."/>
        </authorList>
    </citation>
    <scope>NUCLEOTIDE SEQUENCE</scope>
    <source>
        <strain evidence="1">8032-3</strain>
    </source>
</reference>
<comment type="caution">
    <text evidence="1">The sequence shown here is derived from an EMBL/GenBank/DDBJ whole genome shotgun (WGS) entry which is preliminary data.</text>
</comment>
<evidence type="ECO:0000313" key="2">
    <source>
        <dbReference type="Proteomes" id="UP001244011"/>
    </source>
</evidence>
<dbReference type="AlphaFoldDB" id="A0AAJ0FJZ0"/>
<name>A0AAJ0FJZ0_9PEZI</name>